<keyword evidence="2" id="KW-1133">Transmembrane helix</keyword>
<feature type="region of interest" description="Disordered" evidence="1">
    <location>
        <begin position="1"/>
        <end position="35"/>
    </location>
</feature>
<proteinExistence type="predicted"/>
<evidence type="ECO:0000256" key="1">
    <source>
        <dbReference type="SAM" id="MobiDB-lite"/>
    </source>
</evidence>
<sequence length="243" mass="27277">MNSVQPDVAGSHDFHQDERPNRHPPPLAANQWPNNAAPMNNRFFPYERRKHLHLGYFKKPRGIVKILQLVIALIAMLAYSDCYGHFDAAITRSFCPVLIVFALFFAIAYSGFPHLAMREEANRNGLLYAELISSTFSSLVLLSLLACRFVLVIAHRQSLTDILLLPFVQLPLTAIYIYELSVLLRQWVDVNDFSTIMQSVSIAPKPQPPPRTVFSSSASISSTDRFNAHMRPAELSVPAAEIA</sequence>
<evidence type="ECO:0000256" key="2">
    <source>
        <dbReference type="SAM" id="Phobius"/>
    </source>
</evidence>
<accession>A0A914ULX4</accession>
<feature type="transmembrane region" description="Helical" evidence="2">
    <location>
        <begin position="132"/>
        <end position="151"/>
    </location>
</feature>
<organism evidence="3 4">
    <name type="scientific">Plectus sambesii</name>
    <dbReference type="NCBI Taxonomy" id="2011161"/>
    <lineage>
        <taxon>Eukaryota</taxon>
        <taxon>Metazoa</taxon>
        <taxon>Ecdysozoa</taxon>
        <taxon>Nematoda</taxon>
        <taxon>Chromadorea</taxon>
        <taxon>Plectida</taxon>
        <taxon>Plectina</taxon>
        <taxon>Plectoidea</taxon>
        <taxon>Plectidae</taxon>
        <taxon>Plectus</taxon>
    </lineage>
</organism>
<feature type="compositionally biased region" description="Basic and acidic residues" evidence="1">
    <location>
        <begin position="10"/>
        <end position="21"/>
    </location>
</feature>
<name>A0A914ULX4_9BILA</name>
<reference evidence="4" key="1">
    <citation type="submission" date="2022-11" db="UniProtKB">
        <authorList>
            <consortium name="WormBaseParasite"/>
        </authorList>
    </citation>
    <scope>IDENTIFICATION</scope>
</reference>
<evidence type="ECO:0000313" key="3">
    <source>
        <dbReference type="Proteomes" id="UP000887566"/>
    </source>
</evidence>
<feature type="transmembrane region" description="Helical" evidence="2">
    <location>
        <begin position="163"/>
        <end position="184"/>
    </location>
</feature>
<dbReference type="WBParaSite" id="PSAMB.scaffold10847size3791.g33659.t1">
    <property type="protein sequence ID" value="PSAMB.scaffold10847size3791.g33659.t1"/>
    <property type="gene ID" value="PSAMB.scaffold10847size3791.g33659"/>
</dbReference>
<dbReference type="AlphaFoldDB" id="A0A914ULX4"/>
<keyword evidence="2" id="KW-0472">Membrane</keyword>
<evidence type="ECO:0000313" key="4">
    <source>
        <dbReference type="WBParaSite" id="PSAMB.scaffold10847size3791.g33659.t1"/>
    </source>
</evidence>
<feature type="transmembrane region" description="Helical" evidence="2">
    <location>
        <begin position="62"/>
        <end position="82"/>
    </location>
</feature>
<keyword evidence="2" id="KW-0812">Transmembrane</keyword>
<protein>
    <submittedName>
        <fullName evidence="4">MARVEL domain-containing protein</fullName>
    </submittedName>
</protein>
<feature type="transmembrane region" description="Helical" evidence="2">
    <location>
        <begin position="94"/>
        <end position="112"/>
    </location>
</feature>
<keyword evidence="3" id="KW-1185">Reference proteome</keyword>
<dbReference type="Proteomes" id="UP000887566">
    <property type="component" value="Unplaced"/>
</dbReference>